<evidence type="ECO:0000313" key="3">
    <source>
        <dbReference type="Proteomes" id="UP000177088"/>
    </source>
</evidence>
<evidence type="ECO:0000256" key="1">
    <source>
        <dbReference type="SAM" id="Phobius"/>
    </source>
</evidence>
<comment type="caution">
    <text evidence="2">The sequence shown here is derived from an EMBL/GenBank/DDBJ whole genome shotgun (WGS) entry which is preliminary data.</text>
</comment>
<gene>
    <name evidence="2" type="ORF">A3C96_02990</name>
</gene>
<keyword evidence="1" id="KW-0472">Membrane</keyword>
<dbReference type="Proteomes" id="UP000177088">
    <property type="component" value="Unassembled WGS sequence"/>
</dbReference>
<evidence type="ECO:0000313" key="2">
    <source>
        <dbReference type="EMBL" id="OGL74051.1"/>
    </source>
</evidence>
<organism evidence="2 3">
    <name type="scientific">Candidatus Uhrbacteria bacterium RIFCSPHIGHO2_02_FULL_60_10</name>
    <dbReference type="NCBI Taxonomy" id="1802392"/>
    <lineage>
        <taxon>Bacteria</taxon>
        <taxon>Candidatus Uhriibacteriota</taxon>
    </lineage>
</organism>
<feature type="transmembrane region" description="Helical" evidence="1">
    <location>
        <begin position="12"/>
        <end position="29"/>
    </location>
</feature>
<keyword evidence="1" id="KW-1133">Transmembrane helix</keyword>
<sequence length="90" mass="9596">MAQMKKEQQQAILLGIVLVIIVGAVAYNYREKFLPIKVTALEFVVPSRPPVPPAAADDEAVSAGLKGIESHSRTIVPSTVGVKDPFVAGR</sequence>
<dbReference type="AlphaFoldDB" id="A0A1F7U753"/>
<accession>A0A1F7U753</accession>
<protein>
    <submittedName>
        <fullName evidence="2">Uncharacterized protein</fullName>
    </submittedName>
</protein>
<proteinExistence type="predicted"/>
<keyword evidence="1" id="KW-0812">Transmembrane</keyword>
<reference evidence="2 3" key="1">
    <citation type="journal article" date="2016" name="Nat. Commun.">
        <title>Thousands of microbial genomes shed light on interconnected biogeochemical processes in an aquifer system.</title>
        <authorList>
            <person name="Anantharaman K."/>
            <person name="Brown C.T."/>
            <person name="Hug L.A."/>
            <person name="Sharon I."/>
            <person name="Castelle C.J."/>
            <person name="Probst A.J."/>
            <person name="Thomas B.C."/>
            <person name="Singh A."/>
            <person name="Wilkins M.J."/>
            <person name="Karaoz U."/>
            <person name="Brodie E.L."/>
            <person name="Williams K.H."/>
            <person name="Hubbard S.S."/>
            <person name="Banfield J.F."/>
        </authorList>
    </citation>
    <scope>NUCLEOTIDE SEQUENCE [LARGE SCALE GENOMIC DNA]</scope>
</reference>
<name>A0A1F7U753_9BACT</name>
<dbReference type="EMBL" id="MGEA01000037">
    <property type="protein sequence ID" value="OGL74051.1"/>
    <property type="molecule type" value="Genomic_DNA"/>
</dbReference>